<evidence type="ECO:0000313" key="1">
    <source>
        <dbReference type="EMBL" id="PWZ00206.1"/>
    </source>
</evidence>
<protein>
    <submittedName>
        <fullName evidence="1">Uncharacterized protein</fullName>
    </submittedName>
</protein>
<dbReference type="Proteomes" id="UP000246740">
    <property type="component" value="Unassembled WGS sequence"/>
</dbReference>
<accession>A0A317XPH7</accession>
<name>A0A317XPH7_9BASI</name>
<keyword evidence="2" id="KW-1185">Reference proteome</keyword>
<organism evidence="1 2">
    <name type="scientific">Testicularia cyperi</name>
    <dbReference type="NCBI Taxonomy" id="1882483"/>
    <lineage>
        <taxon>Eukaryota</taxon>
        <taxon>Fungi</taxon>
        <taxon>Dikarya</taxon>
        <taxon>Basidiomycota</taxon>
        <taxon>Ustilaginomycotina</taxon>
        <taxon>Ustilaginomycetes</taxon>
        <taxon>Ustilaginales</taxon>
        <taxon>Anthracoideaceae</taxon>
        <taxon>Testicularia</taxon>
    </lineage>
</organism>
<sequence>MKTHHTISSSFACRAPHRCPFSAAITVPRYRYHTHPTLRIGIILLSLSTHLALRADVLSTFGSPNRVSAEQEPTSSPFGICRAFCCSLITLEESIARSPGLDARPSCSQLSTTPFPLPFPGKPIPHSIPHPHPLPPLLPTAILVQESCN</sequence>
<dbReference type="InParanoid" id="A0A317XPH7"/>
<dbReference type="EMBL" id="KZ819193">
    <property type="protein sequence ID" value="PWZ00206.1"/>
    <property type="molecule type" value="Genomic_DNA"/>
</dbReference>
<reference evidence="1 2" key="1">
    <citation type="journal article" date="2018" name="Mol. Biol. Evol.">
        <title>Broad Genomic Sampling Reveals a Smut Pathogenic Ancestry of the Fungal Clade Ustilaginomycotina.</title>
        <authorList>
            <person name="Kijpornyongpan T."/>
            <person name="Mondo S.J."/>
            <person name="Barry K."/>
            <person name="Sandor L."/>
            <person name="Lee J."/>
            <person name="Lipzen A."/>
            <person name="Pangilinan J."/>
            <person name="LaButti K."/>
            <person name="Hainaut M."/>
            <person name="Henrissat B."/>
            <person name="Grigoriev I.V."/>
            <person name="Spatafora J.W."/>
            <person name="Aime M.C."/>
        </authorList>
    </citation>
    <scope>NUCLEOTIDE SEQUENCE [LARGE SCALE GENOMIC DNA]</scope>
    <source>
        <strain evidence="1 2">MCA 3645</strain>
    </source>
</reference>
<evidence type="ECO:0000313" key="2">
    <source>
        <dbReference type="Proteomes" id="UP000246740"/>
    </source>
</evidence>
<dbReference type="AlphaFoldDB" id="A0A317XPH7"/>
<proteinExistence type="predicted"/>
<gene>
    <name evidence="1" type="ORF">BCV70DRAFT_106211</name>
</gene>